<dbReference type="AlphaFoldDB" id="A0A927GRI9"/>
<dbReference type="InterPro" id="IPR050490">
    <property type="entry name" value="Bact_solute-bd_prot1"/>
</dbReference>
<organism evidence="1 2">
    <name type="scientific">Paenibacillus sabuli</name>
    <dbReference type="NCBI Taxonomy" id="2772509"/>
    <lineage>
        <taxon>Bacteria</taxon>
        <taxon>Bacillati</taxon>
        <taxon>Bacillota</taxon>
        <taxon>Bacilli</taxon>
        <taxon>Bacillales</taxon>
        <taxon>Paenibacillaceae</taxon>
        <taxon>Paenibacillus</taxon>
    </lineage>
</organism>
<dbReference type="PANTHER" id="PTHR43649:SF12">
    <property type="entry name" value="DIACETYLCHITOBIOSE BINDING PROTEIN DASA"/>
    <property type="match status" value="1"/>
</dbReference>
<dbReference type="InterPro" id="IPR006059">
    <property type="entry name" value="SBP"/>
</dbReference>
<dbReference type="EMBL" id="JACXIZ010000015">
    <property type="protein sequence ID" value="MBD2845311.1"/>
    <property type="molecule type" value="Genomic_DNA"/>
</dbReference>
<comment type="caution">
    <text evidence="1">The sequence shown here is derived from an EMBL/GenBank/DDBJ whole genome shotgun (WGS) entry which is preliminary data.</text>
</comment>
<protein>
    <submittedName>
        <fullName evidence="1">Extracellular solute-binding protein</fullName>
    </submittedName>
</protein>
<dbReference type="SUPFAM" id="SSF53850">
    <property type="entry name" value="Periplasmic binding protein-like II"/>
    <property type="match status" value="1"/>
</dbReference>
<evidence type="ECO:0000313" key="1">
    <source>
        <dbReference type="EMBL" id="MBD2845311.1"/>
    </source>
</evidence>
<dbReference type="RefSeq" id="WP_190916808.1">
    <property type="nucleotide sequence ID" value="NZ_JACXIZ010000015.1"/>
</dbReference>
<accession>A0A927GRI9</accession>
<proteinExistence type="predicted"/>
<gene>
    <name evidence="1" type="ORF">IDH44_08925</name>
</gene>
<name>A0A927GRI9_9BACL</name>
<sequence length="440" mass="50007">MLLAYIEDKLDIKLELIQVAATSYNNRARIVMTQSDGPDALVWTAFPQAELLNYARTGQLHPLDEQLTDYPNLLDIPASIVESARMDGKLFGIPRPRATVDQAVFIRQDWLDRLGMPTPRSLDDYTSTAIRFATSDPDGNGKPDTFGFAASHHLGAVWDMSYAFDTGHIWKATEDGTLIHSHMTTGREQALNWMRQLYAARGLDPRYQEWNTRQMHQRFAAGHTGILISQISNFHHIQQDLHRQNPSAQLAMLPPPVGPSGVSGFAERPGFYGQFIIPARVPDEKVKRVLELLDWMSSAEAAHIRKYGIEGFHHTVAANSEPLVDHARMEKEGVEAIFFMNRYDPYYYVMPHAPSDIQRQQRAILDQVRSSGIRNPAEAFLPTVQYNIGGLYSSDITEYFDQYVTGEVSEDSFAEFRSEWWNNGGRAATEEVNRWYRQPE</sequence>
<keyword evidence="2" id="KW-1185">Reference proteome</keyword>
<evidence type="ECO:0000313" key="2">
    <source>
        <dbReference type="Proteomes" id="UP000621560"/>
    </source>
</evidence>
<dbReference type="Gene3D" id="3.40.190.10">
    <property type="entry name" value="Periplasmic binding protein-like II"/>
    <property type="match status" value="2"/>
</dbReference>
<reference evidence="1" key="1">
    <citation type="submission" date="2020-09" db="EMBL/GenBank/DDBJ databases">
        <title>A novel bacterium of genus Paenibacillus, isolated from South China Sea.</title>
        <authorList>
            <person name="Huang H."/>
            <person name="Mo K."/>
            <person name="Hu Y."/>
        </authorList>
    </citation>
    <scope>NUCLEOTIDE SEQUENCE</scope>
    <source>
        <strain evidence="1">IB182496</strain>
    </source>
</reference>
<dbReference type="Proteomes" id="UP000621560">
    <property type="component" value="Unassembled WGS sequence"/>
</dbReference>
<dbReference type="Pfam" id="PF01547">
    <property type="entry name" value="SBP_bac_1"/>
    <property type="match status" value="1"/>
</dbReference>
<dbReference type="PANTHER" id="PTHR43649">
    <property type="entry name" value="ARABINOSE-BINDING PROTEIN-RELATED"/>
    <property type="match status" value="1"/>
</dbReference>